<keyword evidence="3" id="KW-1185">Reference proteome</keyword>
<organism evidence="2 3">
    <name type="scientific">Eleutherodactylus coqui</name>
    <name type="common">Puerto Rican coqui</name>
    <dbReference type="NCBI Taxonomy" id="57060"/>
    <lineage>
        <taxon>Eukaryota</taxon>
        <taxon>Metazoa</taxon>
        <taxon>Chordata</taxon>
        <taxon>Craniata</taxon>
        <taxon>Vertebrata</taxon>
        <taxon>Euteleostomi</taxon>
        <taxon>Amphibia</taxon>
        <taxon>Batrachia</taxon>
        <taxon>Anura</taxon>
        <taxon>Neobatrachia</taxon>
        <taxon>Hyloidea</taxon>
        <taxon>Eleutherodactylidae</taxon>
        <taxon>Eleutherodactylinae</taxon>
        <taxon>Eleutherodactylus</taxon>
        <taxon>Eleutherodactylus</taxon>
    </lineage>
</organism>
<accession>A0A8J6KEY6</accession>
<keyword evidence="1" id="KW-0472">Membrane</keyword>
<gene>
    <name evidence="2" type="ORF">GDO78_006694</name>
</gene>
<sequence length="118" mass="13419">MNRPSGSIFRARHLNGMFLCTTILTPLEYLVCVEWKLCPIPPTLSVSVVSFESCVSCRHIIAGPCSLITCNIAERFVWSLMPRTFHETILTFLLTFLTLYLPQGFYSLVAAVLFYFCE</sequence>
<name>A0A8J6KEY6_ELECQ</name>
<evidence type="ECO:0000313" key="2">
    <source>
        <dbReference type="EMBL" id="KAG9486454.1"/>
    </source>
</evidence>
<dbReference type="AlphaFoldDB" id="A0A8J6KEY6"/>
<keyword evidence="1" id="KW-0812">Transmembrane</keyword>
<protein>
    <submittedName>
        <fullName evidence="2">Uncharacterized protein</fullName>
    </submittedName>
</protein>
<evidence type="ECO:0000256" key="1">
    <source>
        <dbReference type="SAM" id="Phobius"/>
    </source>
</evidence>
<feature type="transmembrane region" description="Helical" evidence="1">
    <location>
        <begin position="89"/>
        <end position="116"/>
    </location>
</feature>
<dbReference type="Proteomes" id="UP000770717">
    <property type="component" value="Unassembled WGS sequence"/>
</dbReference>
<proteinExistence type="predicted"/>
<evidence type="ECO:0000313" key="3">
    <source>
        <dbReference type="Proteomes" id="UP000770717"/>
    </source>
</evidence>
<dbReference type="EMBL" id="WNTK01000003">
    <property type="protein sequence ID" value="KAG9486454.1"/>
    <property type="molecule type" value="Genomic_DNA"/>
</dbReference>
<reference evidence="2" key="1">
    <citation type="thesis" date="2020" institute="ProQuest LLC" country="789 East Eisenhower Parkway, Ann Arbor, MI, USA">
        <title>Comparative Genomics and Chromosome Evolution.</title>
        <authorList>
            <person name="Mudd A.B."/>
        </authorList>
    </citation>
    <scope>NUCLEOTIDE SEQUENCE</scope>
    <source>
        <strain evidence="2">HN-11 Male</strain>
        <tissue evidence="2">Kidney and liver</tissue>
    </source>
</reference>
<comment type="caution">
    <text evidence="2">The sequence shown here is derived from an EMBL/GenBank/DDBJ whole genome shotgun (WGS) entry which is preliminary data.</text>
</comment>
<keyword evidence="1" id="KW-1133">Transmembrane helix</keyword>